<evidence type="ECO:0000256" key="2">
    <source>
        <dbReference type="SAM" id="Phobius"/>
    </source>
</evidence>
<feature type="region of interest" description="Disordered" evidence="1">
    <location>
        <begin position="184"/>
        <end position="458"/>
    </location>
</feature>
<feature type="transmembrane region" description="Helical" evidence="2">
    <location>
        <begin position="829"/>
        <end position="848"/>
    </location>
</feature>
<evidence type="ECO:0000313" key="3">
    <source>
        <dbReference type="EMBL" id="EYB89673.1"/>
    </source>
</evidence>
<dbReference type="Proteomes" id="UP000024635">
    <property type="component" value="Unassembled WGS sequence"/>
</dbReference>
<evidence type="ECO:0000256" key="1">
    <source>
        <dbReference type="SAM" id="MobiDB-lite"/>
    </source>
</evidence>
<feature type="compositionally biased region" description="Basic and acidic residues" evidence="1">
    <location>
        <begin position="936"/>
        <end position="959"/>
    </location>
</feature>
<feature type="compositionally biased region" description="Basic and acidic residues" evidence="1">
    <location>
        <begin position="316"/>
        <end position="328"/>
    </location>
</feature>
<proteinExistence type="predicted"/>
<feature type="region of interest" description="Disordered" evidence="1">
    <location>
        <begin position="894"/>
        <end position="959"/>
    </location>
</feature>
<dbReference type="OrthoDB" id="5853022at2759"/>
<accession>A0A016SG37</accession>
<protein>
    <submittedName>
        <fullName evidence="3">Uncharacterized protein</fullName>
    </submittedName>
</protein>
<organism evidence="3 4">
    <name type="scientific">Ancylostoma ceylanicum</name>
    <dbReference type="NCBI Taxonomy" id="53326"/>
    <lineage>
        <taxon>Eukaryota</taxon>
        <taxon>Metazoa</taxon>
        <taxon>Ecdysozoa</taxon>
        <taxon>Nematoda</taxon>
        <taxon>Chromadorea</taxon>
        <taxon>Rhabditida</taxon>
        <taxon>Rhabditina</taxon>
        <taxon>Rhabditomorpha</taxon>
        <taxon>Strongyloidea</taxon>
        <taxon>Ancylostomatidae</taxon>
        <taxon>Ancylostomatinae</taxon>
        <taxon>Ancylostoma</taxon>
    </lineage>
</organism>
<evidence type="ECO:0000313" key="4">
    <source>
        <dbReference type="Proteomes" id="UP000024635"/>
    </source>
</evidence>
<feature type="compositionally biased region" description="Pro residues" evidence="1">
    <location>
        <begin position="668"/>
        <end position="681"/>
    </location>
</feature>
<keyword evidence="2" id="KW-1133">Transmembrane helix</keyword>
<dbReference type="AlphaFoldDB" id="A0A016SG37"/>
<feature type="region of interest" description="Disordered" evidence="1">
    <location>
        <begin position="629"/>
        <end position="729"/>
    </location>
</feature>
<feature type="compositionally biased region" description="Polar residues" evidence="1">
    <location>
        <begin position="60"/>
        <end position="84"/>
    </location>
</feature>
<feature type="compositionally biased region" description="Polar residues" evidence="1">
    <location>
        <begin position="653"/>
        <end position="662"/>
    </location>
</feature>
<feature type="compositionally biased region" description="Polar residues" evidence="1">
    <location>
        <begin position="714"/>
        <end position="729"/>
    </location>
</feature>
<keyword evidence="2" id="KW-0472">Membrane</keyword>
<comment type="caution">
    <text evidence="3">The sequence shown here is derived from an EMBL/GenBank/DDBJ whole genome shotgun (WGS) entry which is preliminary data.</text>
</comment>
<feature type="region of interest" description="Disordered" evidence="1">
    <location>
        <begin position="741"/>
        <end position="766"/>
    </location>
</feature>
<gene>
    <name evidence="3" type="primary">Acey_s0229.g2926</name>
    <name evidence="3" type="synonym">Acey-H28G03.2</name>
    <name evidence="3" type="ORF">Y032_0229g2926</name>
</gene>
<feature type="compositionally biased region" description="Basic and acidic residues" evidence="1">
    <location>
        <begin position="407"/>
        <end position="449"/>
    </location>
</feature>
<feature type="region of interest" description="Disordered" evidence="1">
    <location>
        <begin position="1"/>
        <end position="170"/>
    </location>
</feature>
<sequence>MEDEPSKAQFFFGESDEDSLGLVDNKSDFPHTVPDPSRNDGGAVSGSSFPAEEQAELPNFSENVQAENPNPTSSSFRDTSQAHYSSERDDDVPAQVSGNYEGSSRPAAQETCDVPVVLTDDGSSDSVGYTGAADGEVPAEVHEGAALPSANAHEGTANSQGGRNANLTDSEDVPIEVVEVDVENTGDVPDAPFNDSLDGVPPITGTSTAADNHLCDVSDDEMDQLPRARPNKELDELVDCDGFRNGTGRASSIPPESPPPGESFIYDNDFSPITNKRPGPSTSDEFNGVVRKVPRQSGGREREVSHSPPAPPSTPPRDDRRTRLENLKKLNFPTKYKMKDRIDALSPPHGPSTPPYDGVYDSTQPRRSVRSFLDEPGSEFLTLSRDRENSSSRNRSPEVSSRRKRRHDDDGDRGDDRERGRHGWADSGDRRGHREDWRSERDDQHHGDMDNGLEDLSNNPAELQRRCNAHIAMSENQAATVSDDQLFNAVSEALYLLANAQRLCKKREKLLNEMKAMRQGEVDMMKAIHADLPAHLQSVVRIEGDSVFINESGLAGGLPSTASAPAFQQSYNPVAVPPGMYVNPNPAPPVGLTPFLVPPGVPTMMASKPTISVIPPVLSSAIQPVAESTSGTTVAVPPPAKSESPDVDAGAESSMTSSFTNMPSSFSHPPPPLSSGPPQPAAAPSTVQAASSPGPALAGLPDFSKPPPTLRPVNGTSNGSLPKTGSSSALPDVAIASTRSSSSTAVASSTVPPPSSAPPLNFNIPPPNVPPSGSGLYLRPFVTFAAHKLSSNTQCNSQGFVPFLAGTARAPYMQPSSFLGPPQGSDPFLLFYSFSFFFYSLVIISVSATSTPAAAADFTKTITNMITSALKAPGNAGVNAFGAGPGIRTYVGPSMSLLGGPPQNLHDGGGGGGDGDWSNNRGRYQYRGKSGYGKRQGNDHRRGERQRDGTPRSFDSPKR</sequence>
<keyword evidence="2" id="KW-0812">Transmembrane</keyword>
<dbReference type="EMBL" id="JARK01001565">
    <property type="protein sequence ID" value="EYB89673.1"/>
    <property type="molecule type" value="Genomic_DNA"/>
</dbReference>
<dbReference type="STRING" id="53326.A0A016SG37"/>
<feature type="compositionally biased region" description="Basic and acidic residues" evidence="1">
    <location>
        <begin position="224"/>
        <end position="235"/>
    </location>
</feature>
<name>A0A016SG37_9BILA</name>
<reference evidence="4" key="1">
    <citation type="journal article" date="2015" name="Nat. Genet.">
        <title>The genome and transcriptome of the zoonotic hookworm Ancylostoma ceylanicum identify infection-specific gene families.</title>
        <authorList>
            <person name="Schwarz E.M."/>
            <person name="Hu Y."/>
            <person name="Antoshechkin I."/>
            <person name="Miller M.M."/>
            <person name="Sternberg P.W."/>
            <person name="Aroian R.V."/>
        </authorList>
    </citation>
    <scope>NUCLEOTIDE SEQUENCE</scope>
    <source>
        <strain evidence="4">HY135</strain>
    </source>
</reference>
<feature type="compositionally biased region" description="Polar residues" evidence="1">
    <location>
        <begin position="156"/>
        <end position="168"/>
    </location>
</feature>
<keyword evidence="4" id="KW-1185">Reference proteome</keyword>
<feature type="compositionally biased region" description="Low complexity" evidence="1">
    <location>
        <begin position="741"/>
        <end position="750"/>
    </location>
</feature>